<evidence type="ECO:0000313" key="3">
    <source>
        <dbReference type="Proteomes" id="UP000265719"/>
    </source>
</evidence>
<organism evidence="2 3">
    <name type="scientific">Thermobifida halotolerans</name>
    <dbReference type="NCBI Taxonomy" id="483545"/>
    <lineage>
        <taxon>Bacteria</taxon>
        <taxon>Bacillati</taxon>
        <taxon>Actinomycetota</taxon>
        <taxon>Actinomycetes</taxon>
        <taxon>Streptosporangiales</taxon>
        <taxon>Nocardiopsidaceae</taxon>
        <taxon>Thermobifida</taxon>
    </lineage>
</organism>
<sequence>MTARSGSPEPARRVPSSARTVRTAAAAAGWTLLYVASKVCYAVEGRLGVTGGPAVPRSRYQEYGPGEVSPAQWANAGLGMAVAALLLAAALPAAARANRWLLLVPLGAVVLTTAVGAVVMLGRALVTDSGGAVFGGYCAVWAGLVGAVLLDYRRRTAPPG</sequence>
<reference evidence="2" key="1">
    <citation type="submission" date="2020-10" db="EMBL/GenBank/DDBJ databases">
        <title>De novo genome project of the cellulose decomposer Thermobifida halotolerans type strain.</title>
        <authorList>
            <person name="Nagy I."/>
            <person name="Horvath B."/>
            <person name="Kukolya J."/>
            <person name="Nagy I."/>
            <person name="Orsini M."/>
        </authorList>
    </citation>
    <scope>NUCLEOTIDE SEQUENCE</scope>
    <source>
        <strain evidence="2">DSM 44931</strain>
    </source>
</reference>
<keyword evidence="1" id="KW-0472">Membrane</keyword>
<dbReference type="RefSeq" id="WP_147416831.1">
    <property type="nucleotide sequence ID" value="NZ_CP063196.1"/>
</dbReference>
<gene>
    <name evidence="2" type="ORF">NI17_005815</name>
</gene>
<protein>
    <submittedName>
        <fullName evidence="2">Uncharacterized protein</fullName>
    </submittedName>
</protein>
<keyword evidence="1" id="KW-0812">Transmembrane</keyword>
<feature type="transmembrane region" description="Helical" evidence="1">
    <location>
        <begin position="73"/>
        <end position="93"/>
    </location>
</feature>
<proteinExistence type="predicted"/>
<dbReference type="EMBL" id="CP063196">
    <property type="protein sequence ID" value="UOE20717.1"/>
    <property type="molecule type" value="Genomic_DNA"/>
</dbReference>
<dbReference type="KEGG" id="thao:NI17_005815"/>
<evidence type="ECO:0000313" key="2">
    <source>
        <dbReference type="EMBL" id="UOE20717.1"/>
    </source>
</evidence>
<feature type="transmembrane region" description="Helical" evidence="1">
    <location>
        <begin position="100"/>
        <end position="126"/>
    </location>
</feature>
<keyword evidence="3" id="KW-1185">Reference proteome</keyword>
<keyword evidence="1" id="KW-1133">Transmembrane helix</keyword>
<name>A0AA97M584_9ACTN</name>
<accession>A0AA97M584</accession>
<dbReference type="Proteomes" id="UP000265719">
    <property type="component" value="Chromosome"/>
</dbReference>
<evidence type="ECO:0000256" key="1">
    <source>
        <dbReference type="SAM" id="Phobius"/>
    </source>
</evidence>
<feature type="transmembrane region" description="Helical" evidence="1">
    <location>
        <begin position="132"/>
        <end position="152"/>
    </location>
</feature>
<dbReference type="AlphaFoldDB" id="A0AA97M584"/>